<comment type="caution">
    <text evidence="1">The sequence shown here is derived from an EMBL/GenBank/DDBJ whole genome shotgun (WGS) entry which is preliminary data.</text>
</comment>
<accession>A0A9E4TUW9</accession>
<name>A0A9E4TUW9_9GAMM</name>
<dbReference type="Proteomes" id="UP000886674">
    <property type="component" value="Unassembled WGS sequence"/>
</dbReference>
<proteinExistence type="predicted"/>
<dbReference type="SUPFAM" id="SSF53187">
    <property type="entry name" value="Zn-dependent exopeptidases"/>
    <property type="match status" value="1"/>
</dbReference>
<gene>
    <name evidence="1" type="ORF">JAY77_19285</name>
</gene>
<dbReference type="EMBL" id="JAEPCR010000119">
    <property type="protein sequence ID" value="MCG7980277.1"/>
    <property type="molecule type" value="Genomic_DNA"/>
</dbReference>
<organism evidence="1 2">
    <name type="scientific">Candidatus Thiodiazotropha taylori</name>
    <dbReference type="NCBI Taxonomy" id="2792791"/>
    <lineage>
        <taxon>Bacteria</taxon>
        <taxon>Pseudomonadati</taxon>
        <taxon>Pseudomonadota</taxon>
        <taxon>Gammaproteobacteria</taxon>
        <taxon>Chromatiales</taxon>
        <taxon>Sedimenticolaceae</taxon>
        <taxon>Candidatus Thiodiazotropha</taxon>
    </lineage>
</organism>
<evidence type="ECO:0000313" key="2">
    <source>
        <dbReference type="Proteomes" id="UP000886674"/>
    </source>
</evidence>
<protein>
    <submittedName>
        <fullName evidence="1">N-formylglutamate amidohydrolase</fullName>
    </submittedName>
</protein>
<dbReference type="InterPro" id="IPR007709">
    <property type="entry name" value="N-FG_amidohydro"/>
</dbReference>
<sequence>MTVFHIPHSSTFIPTEYLKKLLLNDNELRSELLHMTDWHTDDLFSGDVSETDTVVKFGYSRLMVDPERFEDDTREQMTKVGMSVIYERTSDQRKLRNSPTTEEREELLRRYYRPHHARLHDAVSDELSKTDRSLIVDCHSFPSKALPYETDQESVRPDICIGTDNFHTPSRLAIKLKSVFEQLGYSVEYNRPFAGAIVPSIYYRCHPSVHSVMLEINRSFYINEATSASLTLEYQITKLHIASLLRSLN</sequence>
<dbReference type="Gene3D" id="3.40.630.40">
    <property type="entry name" value="Zn-dependent exopeptidases"/>
    <property type="match status" value="1"/>
</dbReference>
<dbReference type="Pfam" id="PF05013">
    <property type="entry name" value="FGase"/>
    <property type="match status" value="1"/>
</dbReference>
<dbReference type="AlphaFoldDB" id="A0A9E4TUW9"/>
<reference evidence="1" key="1">
    <citation type="journal article" date="2021" name="Proc. Natl. Acad. Sci. U.S.A.">
        <title>Global biogeography of chemosynthetic symbionts reveals both localized and globally distributed symbiont groups. .</title>
        <authorList>
            <person name="Osvatic J.T."/>
            <person name="Wilkins L.G.E."/>
            <person name="Leibrecht L."/>
            <person name="Leray M."/>
            <person name="Zauner S."/>
            <person name="Polzin J."/>
            <person name="Camacho Y."/>
            <person name="Gros O."/>
            <person name="van Gils J.A."/>
            <person name="Eisen J.A."/>
            <person name="Petersen J.M."/>
            <person name="Yuen B."/>
        </authorList>
    </citation>
    <scope>NUCLEOTIDE SEQUENCE</scope>
    <source>
        <strain evidence="1">MAGclacostrist055</strain>
    </source>
</reference>
<evidence type="ECO:0000313" key="1">
    <source>
        <dbReference type="EMBL" id="MCG7980277.1"/>
    </source>
</evidence>